<gene>
    <name evidence="3" type="ORF">SAMN05216454_10733</name>
</gene>
<organism evidence="3 4">
    <name type="scientific">Peptostreptococcus russellii</name>
    <dbReference type="NCBI Taxonomy" id="215200"/>
    <lineage>
        <taxon>Bacteria</taxon>
        <taxon>Bacillati</taxon>
        <taxon>Bacillota</taxon>
        <taxon>Clostridia</taxon>
        <taxon>Peptostreptococcales</taxon>
        <taxon>Peptostreptococcaceae</taxon>
        <taxon>Peptostreptococcus</taxon>
    </lineage>
</organism>
<keyword evidence="4" id="KW-1185">Reference proteome</keyword>
<dbReference type="PANTHER" id="PTHR30336">
    <property type="entry name" value="INNER MEMBRANE PROTEIN, PROBABLE PERMEASE"/>
    <property type="match status" value="1"/>
</dbReference>
<dbReference type="EMBL" id="FODF01000007">
    <property type="protein sequence ID" value="SEN63257.1"/>
    <property type="molecule type" value="Genomic_DNA"/>
</dbReference>
<feature type="transmembrane region" description="Helical" evidence="1">
    <location>
        <begin position="7"/>
        <end position="29"/>
    </location>
</feature>
<evidence type="ECO:0000313" key="3">
    <source>
        <dbReference type="EMBL" id="SEN63257.1"/>
    </source>
</evidence>
<dbReference type="InterPro" id="IPR051599">
    <property type="entry name" value="Cell_Envelope_Assoc"/>
</dbReference>
<name>A0A1H8I4Y9_9FIRM</name>
<reference evidence="3 4" key="1">
    <citation type="submission" date="2016-10" db="EMBL/GenBank/DDBJ databases">
        <authorList>
            <person name="de Groot N.N."/>
        </authorList>
    </citation>
    <scope>NUCLEOTIDE SEQUENCE [LARGE SCALE GENOMIC DNA]</scope>
    <source>
        <strain evidence="3 4">Calf135</strain>
    </source>
</reference>
<dbReference type="GO" id="GO:0005886">
    <property type="term" value="C:plasma membrane"/>
    <property type="evidence" value="ECO:0007669"/>
    <property type="project" value="TreeGrafter"/>
</dbReference>
<evidence type="ECO:0000259" key="2">
    <source>
        <dbReference type="Pfam" id="PF02698"/>
    </source>
</evidence>
<feature type="domain" description="DUF218" evidence="2">
    <location>
        <begin position="41"/>
        <end position="174"/>
    </location>
</feature>
<dbReference type="InterPro" id="IPR003848">
    <property type="entry name" value="DUF218"/>
</dbReference>
<dbReference type="GO" id="GO:0000270">
    <property type="term" value="P:peptidoglycan metabolic process"/>
    <property type="evidence" value="ECO:0007669"/>
    <property type="project" value="TreeGrafter"/>
</dbReference>
<keyword evidence="1" id="KW-0472">Membrane</keyword>
<protein>
    <submittedName>
        <fullName evidence="3">Uncharacterized SAM-binding protein YcdF, DUF218 family</fullName>
    </submittedName>
</protein>
<dbReference type="RefSeq" id="WP_091975520.1">
    <property type="nucleotide sequence ID" value="NZ_FODF01000007.1"/>
</dbReference>
<dbReference type="AlphaFoldDB" id="A0A1H8I4Y9"/>
<evidence type="ECO:0000313" key="4">
    <source>
        <dbReference type="Proteomes" id="UP000199512"/>
    </source>
</evidence>
<accession>A0A1H8I4Y9</accession>
<dbReference type="Proteomes" id="UP000199512">
    <property type="component" value="Unassembled WGS sequence"/>
</dbReference>
<dbReference type="GO" id="GO:0043164">
    <property type="term" value="P:Gram-negative-bacterium-type cell wall biogenesis"/>
    <property type="evidence" value="ECO:0007669"/>
    <property type="project" value="TreeGrafter"/>
</dbReference>
<dbReference type="CDD" id="cd06259">
    <property type="entry name" value="YdcF-like"/>
    <property type="match status" value="1"/>
</dbReference>
<keyword evidence="1" id="KW-0812">Transmembrane</keyword>
<dbReference type="Pfam" id="PF02698">
    <property type="entry name" value="DUF218"/>
    <property type="match status" value="1"/>
</dbReference>
<dbReference type="OrthoDB" id="9782395at2"/>
<sequence length="191" mass="21765">MKMKLLLIVKIVFLTFISIILILEGMIIYGSRNNFSPDAEYIMVLGAKLHGSKPSRSLLNRMNTALVYMKRYPNMKLIATGGQGSDELIPEALAIKNFFLEKGISPDRILLEDKSENTFENMKFARELIDKKGPVKVNIVSNNYHILRAKMLAERNNFQAYGVPAKTPKTVLLKSYFREALALVKSYFLDR</sequence>
<evidence type="ECO:0000256" key="1">
    <source>
        <dbReference type="SAM" id="Phobius"/>
    </source>
</evidence>
<dbReference type="PANTHER" id="PTHR30336:SF4">
    <property type="entry name" value="ENVELOPE BIOGENESIS FACTOR ELYC"/>
    <property type="match status" value="1"/>
</dbReference>
<dbReference type="Gene3D" id="3.40.50.620">
    <property type="entry name" value="HUPs"/>
    <property type="match status" value="1"/>
</dbReference>
<proteinExistence type="predicted"/>
<keyword evidence="1" id="KW-1133">Transmembrane helix</keyword>
<dbReference type="InterPro" id="IPR014729">
    <property type="entry name" value="Rossmann-like_a/b/a_fold"/>
</dbReference>